<reference evidence="1" key="1">
    <citation type="submission" date="2020-08" db="EMBL/GenBank/DDBJ databases">
        <title>Multicomponent nature underlies the extraordinary mechanical properties of spider dragline silk.</title>
        <authorList>
            <person name="Kono N."/>
            <person name="Nakamura H."/>
            <person name="Mori M."/>
            <person name="Yoshida Y."/>
            <person name="Ohtoshi R."/>
            <person name="Malay A.D."/>
            <person name="Moran D.A.P."/>
            <person name="Tomita M."/>
            <person name="Numata K."/>
            <person name="Arakawa K."/>
        </authorList>
    </citation>
    <scope>NUCLEOTIDE SEQUENCE</scope>
</reference>
<sequence length="141" mass="16265">MPLPTIHGHPLVFIRSTMTARLYVHDILQPHVLPLMHQLPGAIFQEDNTRPPTARHIWDHLGRRAGHLRSLYEQEERSNCSENRDCGLSYHSIAAYVDRDPMTVSRIWNLWVQDGNTERRAGSQRPLTLAAKKTVMLPTWP</sequence>
<proteinExistence type="predicted"/>
<dbReference type="InterPro" id="IPR036397">
    <property type="entry name" value="RNaseH_sf"/>
</dbReference>
<gene>
    <name evidence="1" type="primary">X975_05572</name>
    <name evidence="1" type="ORF">TNCV_4090581</name>
</gene>
<accession>A0A8X6S5P0</accession>
<dbReference type="AlphaFoldDB" id="A0A8X6S5P0"/>
<evidence type="ECO:0000313" key="1">
    <source>
        <dbReference type="EMBL" id="GFY06956.1"/>
    </source>
</evidence>
<dbReference type="Gene3D" id="3.30.420.10">
    <property type="entry name" value="Ribonuclease H-like superfamily/Ribonuclease H"/>
    <property type="match status" value="1"/>
</dbReference>
<dbReference type="EMBL" id="BMAU01021265">
    <property type="protein sequence ID" value="GFY06956.1"/>
    <property type="molecule type" value="Genomic_DNA"/>
</dbReference>
<protein>
    <submittedName>
        <fullName evidence="1">Transposable element Tcb2 transposase</fullName>
    </submittedName>
</protein>
<evidence type="ECO:0000313" key="2">
    <source>
        <dbReference type="Proteomes" id="UP000887159"/>
    </source>
</evidence>
<dbReference type="Proteomes" id="UP000887159">
    <property type="component" value="Unassembled WGS sequence"/>
</dbReference>
<comment type="caution">
    <text evidence="1">The sequence shown here is derived from an EMBL/GenBank/DDBJ whole genome shotgun (WGS) entry which is preliminary data.</text>
</comment>
<dbReference type="GO" id="GO:0003676">
    <property type="term" value="F:nucleic acid binding"/>
    <property type="evidence" value="ECO:0007669"/>
    <property type="project" value="InterPro"/>
</dbReference>
<organism evidence="1 2">
    <name type="scientific">Trichonephila clavipes</name>
    <name type="common">Golden silk orbweaver</name>
    <name type="synonym">Nephila clavipes</name>
    <dbReference type="NCBI Taxonomy" id="2585209"/>
    <lineage>
        <taxon>Eukaryota</taxon>
        <taxon>Metazoa</taxon>
        <taxon>Ecdysozoa</taxon>
        <taxon>Arthropoda</taxon>
        <taxon>Chelicerata</taxon>
        <taxon>Arachnida</taxon>
        <taxon>Araneae</taxon>
        <taxon>Araneomorphae</taxon>
        <taxon>Entelegynae</taxon>
        <taxon>Araneoidea</taxon>
        <taxon>Nephilidae</taxon>
        <taxon>Trichonephila</taxon>
    </lineage>
</organism>
<name>A0A8X6S5P0_TRICX</name>
<keyword evidence="2" id="KW-1185">Reference proteome</keyword>